<evidence type="ECO:0000256" key="7">
    <source>
        <dbReference type="SAM" id="MobiDB-lite"/>
    </source>
</evidence>
<dbReference type="GO" id="GO:0005654">
    <property type="term" value="C:nucleoplasm"/>
    <property type="evidence" value="ECO:0007669"/>
    <property type="project" value="UniProtKB-ARBA"/>
</dbReference>
<dbReference type="OrthoDB" id="20886at2759"/>
<feature type="compositionally biased region" description="Acidic residues" evidence="7">
    <location>
        <begin position="159"/>
        <end position="168"/>
    </location>
</feature>
<feature type="compositionally biased region" description="Polar residues" evidence="7">
    <location>
        <begin position="623"/>
        <end position="659"/>
    </location>
</feature>
<dbReference type="Gene3D" id="1.20.5.1500">
    <property type="match status" value="1"/>
</dbReference>
<comment type="similarity">
    <text evidence="6">Belongs to the BRMS1 family.</text>
</comment>
<name>A0A175W1M0_9PEZI</name>
<feature type="compositionally biased region" description="Acidic residues" evidence="7">
    <location>
        <begin position="65"/>
        <end position="77"/>
    </location>
</feature>
<sequence>MATGDTAPPLALSSPPPPLLDNSPSNLSSPLSDVEDKDADVEEADMDMRDHTIMHGTPKRNGIDGDADSDAASESDDDSKLSDVDINDSEAETERLYDTPPKTSAAHHIVTTASGGAGRQRLTDRRDRVFERSPSKLQQLLQAGIEVEGANSAQNSASEAEEDNDDDVSMASSEPEAHSVKEPQLRSPTLVKKGLVSSSADPAASQLARKNSIESRKRKRSTLAENSESEQPLKKRTGSIDPANRVFPADDIALADDEGVSTNPQSGDHTAEEDNHDEVAATAEAKEELPDSVEEDVVVSSRAKKVKRSPTKKRKSKSPEETGDREEAPDEPPEDADVHSLEVPTPQPEDDHPEDIDEEAEAAHRNEEELERKKAAWEELVAIEKQFSSFRERLYQERLEQLNQEEAMLTSDNPTHPEYLAMLQCLEERRAEKIRISNLELHFKLSVLQHRAVAERAQIMSQFYQAVRESREKALEELGQEWYDIQQERRRAANTIPDYGIRFPATRGQAIRNAVSYNKEVSVLSGFAKHVGFPAAPPINGASDEQLEADLEAIQGAREPIPRPAPNQVSAFRPEFPTSLAFGQGLGAAGEQFIEQTPWANPNHPSHHIQRQQAQREAHVYAGSSSGPRKHSNQPTMFSSSTSTILNGDSPVPLQTTHSPVAPEALKGSKIVSEVLRREPAIHAS</sequence>
<feature type="compositionally biased region" description="Basic and acidic residues" evidence="7">
    <location>
        <begin position="317"/>
        <end position="326"/>
    </location>
</feature>
<reference evidence="8 9" key="1">
    <citation type="journal article" date="2016" name="Genome Announc.">
        <title>Genome Sequence of Madurella mycetomatis mm55, Isolated from a Human Mycetoma Case in Sudan.</title>
        <authorList>
            <person name="Smit S."/>
            <person name="Derks M.F."/>
            <person name="Bervoets S."/>
            <person name="Fahal A."/>
            <person name="van Leeuwen W."/>
            <person name="van Belkum A."/>
            <person name="van de Sande W.W."/>
        </authorList>
    </citation>
    <scope>NUCLEOTIDE SEQUENCE [LARGE SCALE GENOMIC DNA]</scope>
    <source>
        <strain evidence="9">mm55</strain>
    </source>
</reference>
<dbReference type="GO" id="GO:0010468">
    <property type="term" value="P:regulation of gene expression"/>
    <property type="evidence" value="ECO:0007669"/>
    <property type="project" value="UniProtKB-ARBA"/>
</dbReference>
<evidence type="ECO:0000256" key="2">
    <source>
        <dbReference type="ARBA" id="ARBA00022491"/>
    </source>
</evidence>
<dbReference type="STRING" id="100816.A0A175W1M0"/>
<keyword evidence="4" id="KW-0804">Transcription</keyword>
<dbReference type="VEuPathDB" id="FungiDB:MMYC01_205020"/>
<comment type="caution">
    <text evidence="8">The sequence shown here is derived from an EMBL/GenBank/DDBJ whole genome shotgun (WGS) entry which is preliminary data.</text>
</comment>
<feature type="compositionally biased region" description="Acidic residues" evidence="7">
    <location>
        <begin position="33"/>
        <end position="45"/>
    </location>
</feature>
<feature type="compositionally biased region" description="Basic and acidic residues" evidence="7">
    <location>
        <begin position="269"/>
        <end position="289"/>
    </location>
</feature>
<dbReference type="SMART" id="SM01401">
    <property type="entry name" value="Sds3"/>
    <property type="match status" value="1"/>
</dbReference>
<evidence type="ECO:0000313" key="9">
    <source>
        <dbReference type="Proteomes" id="UP000078237"/>
    </source>
</evidence>
<evidence type="ECO:0000256" key="3">
    <source>
        <dbReference type="ARBA" id="ARBA00023015"/>
    </source>
</evidence>
<evidence type="ECO:0000256" key="4">
    <source>
        <dbReference type="ARBA" id="ARBA00023163"/>
    </source>
</evidence>
<feature type="compositionally biased region" description="Basic and acidic residues" evidence="7">
    <location>
        <begin position="175"/>
        <end position="184"/>
    </location>
</feature>
<gene>
    <name evidence="8" type="ORF">MMYC01_205020</name>
</gene>
<keyword evidence="9" id="KW-1185">Reference proteome</keyword>
<dbReference type="PANTHER" id="PTHR21964">
    <property type="entry name" value="BREAST CANCER METASTASIS-SUPPRESSOR 1"/>
    <property type="match status" value="1"/>
</dbReference>
<keyword evidence="3" id="KW-0805">Transcription regulation</keyword>
<dbReference type="AlphaFoldDB" id="A0A175W1M0"/>
<dbReference type="EMBL" id="LCTW02000161">
    <property type="protein sequence ID" value="KXX77435.1"/>
    <property type="molecule type" value="Genomic_DNA"/>
</dbReference>
<protein>
    <submittedName>
        <fullName evidence="8">Transcriptional regulatory protein DEP1</fullName>
    </submittedName>
</protein>
<organism evidence="8 9">
    <name type="scientific">Madurella mycetomatis</name>
    <dbReference type="NCBI Taxonomy" id="100816"/>
    <lineage>
        <taxon>Eukaryota</taxon>
        <taxon>Fungi</taxon>
        <taxon>Dikarya</taxon>
        <taxon>Ascomycota</taxon>
        <taxon>Pezizomycotina</taxon>
        <taxon>Sordariomycetes</taxon>
        <taxon>Sordariomycetidae</taxon>
        <taxon>Sordariales</taxon>
        <taxon>Sordariales incertae sedis</taxon>
        <taxon>Madurella</taxon>
    </lineage>
</organism>
<dbReference type="InterPro" id="IPR013907">
    <property type="entry name" value="Sds3"/>
</dbReference>
<proteinExistence type="inferred from homology"/>
<feature type="compositionally biased region" description="Acidic residues" evidence="7">
    <location>
        <begin position="351"/>
        <end position="360"/>
    </location>
</feature>
<dbReference type="Pfam" id="PF08598">
    <property type="entry name" value="Sds3"/>
    <property type="match status" value="1"/>
</dbReference>
<dbReference type="FunFam" id="1.20.5.1500:FF:000002">
    <property type="entry name" value="breast cancer metastasis-suppressor 1-like protein-A"/>
    <property type="match status" value="1"/>
</dbReference>
<accession>A0A175W1M0</accession>
<dbReference type="Proteomes" id="UP000078237">
    <property type="component" value="Unassembled WGS sequence"/>
</dbReference>
<feature type="compositionally biased region" description="Basic and acidic residues" evidence="7">
    <location>
        <begin position="361"/>
        <end position="370"/>
    </location>
</feature>
<feature type="region of interest" description="Disordered" evidence="7">
    <location>
        <begin position="600"/>
        <end position="665"/>
    </location>
</feature>
<feature type="compositionally biased region" description="Basic and acidic residues" evidence="7">
    <location>
        <begin position="121"/>
        <end position="134"/>
    </location>
</feature>
<evidence type="ECO:0000256" key="5">
    <source>
        <dbReference type="ARBA" id="ARBA00023242"/>
    </source>
</evidence>
<evidence type="ECO:0000313" key="8">
    <source>
        <dbReference type="EMBL" id="KXX77435.1"/>
    </source>
</evidence>
<keyword evidence="5" id="KW-0539">Nucleus</keyword>
<evidence type="ECO:0000256" key="6">
    <source>
        <dbReference type="ARBA" id="ARBA00038256"/>
    </source>
</evidence>
<feature type="region of interest" description="Disordered" evidence="7">
    <location>
        <begin position="1"/>
        <end position="370"/>
    </location>
</feature>
<keyword evidence="2" id="KW-0678">Repressor</keyword>
<feature type="compositionally biased region" description="Basic residues" evidence="7">
    <location>
        <begin position="302"/>
        <end position="316"/>
    </location>
</feature>
<evidence type="ECO:0000256" key="1">
    <source>
        <dbReference type="ARBA" id="ARBA00004123"/>
    </source>
</evidence>
<feature type="compositionally biased region" description="Low complexity" evidence="7">
    <location>
        <begin position="20"/>
        <end position="32"/>
    </location>
</feature>
<comment type="subcellular location">
    <subcellularLocation>
        <location evidence="1">Nucleus</location>
    </subcellularLocation>
</comment>